<proteinExistence type="predicted"/>
<dbReference type="InterPro" id="IPR028910">
    <property type="entry name" value="Tox-PL-2_dom"/>
</dbReference>
<evidence type="ECO:0000313" key="2">
    <source>
        <dbReference type="EMBL" id="MEG3436848.1"/>
    </source>
</evidence>
<reference evidence="2 3" key="1">
    <citation type="submission" date="2024-01" db="EMBL/GenBank/DDBJ databases">
        <title>Genomic insights into the taxonomy and metabolism of the cyanobacterium Pannus brasiliensis CCIBt3594.</title>
        <authorList>
            <person name="Machado M."/>
            <person name="Botero N.B."/>
            <person name="Andreote A.P.D."/>
            <person name="Feitosa A.M.T."/>
            <person name="Popin R."/>
            <person name="Sivonen K."/>
            <person name="Fiore M.F."/>
        </authorList>
    </citation>
    <scope>NUCLEOTIDE SEQUENCE [LARGE SCALE GENOMIC DNA]</scope>
    <source>
        <strain evidence="2 3">CCIBt3594</strain>
    </source>
</reference>
<protein>
    <submittedName>
        <fullName evidence="2">Papain fold toxin domain-containing protein</fullName>
    </submittedName>
</protein>
<name>A0AAW9QTL3_9CHRO</name>
<comment type="caution">
    <text evidence="2">The sequence shown here is derived from an EMBL/GenBank/DDBJ whole genome shotgun (WGS) entry which is preliminary data.</text>
</comment>
<accession>A0AAW9QTL3</accession>
<feature type="domain" description="Tox-PL-2" evidence="1">
    <location>
        <begin position="23"/>
        <end position="119"/>
    </location>
</feature>
<dbReference type="EMBL" id="JBAFSM010000010">
    <property type="protein sequence ID" value="MEG3436848.1"/>
    <property type="molecule type" value="Genomic_DNA"/>
</dbReference>
<dbReference type="Pfam" id="PF15643">
    <property type="entry name" value="Tox-PL-2"/>
    <property type="match status" value="1"/>
</dbReference>
<dbReference type="RefSeq" id="WP_332864314.1">
    <property type="nucleotide sequence ID" value="NZ_JBAFSM010000010.1"/>
</dbReference>
<gene>
    <name evidence="2" type="ORF">V0288_06920</name>
</gene>
<dbReference type="Proteomes" id="UP001328733">
    <property type="component" value="Unassembled WGS sequence"/>
</dbReference>
<sequence length="137" mass="15649">MNQLLLKSLDIDVNMVGRNDDIYRNITRIAKKYGIFDCIPCSRKIKAYLIARNIRGKQIIVKTGSQDPLYGRIYDDSIGELISTTGYHEGIVLVIDGEETVFDNCHPNGISKTLWLQNLDSPILEIDRAFQIEEIEF</sequence>
<dbReference type="AlphaFoldDB" id="A0AAW9QTL3"/>
<evidence type="ECO:0000313" key="3">
    <source>
        <dbReference type="Proteomes" id="UP001328733"/>
    </source>
</evidence>
<evidence type="ECO:0000259" key="1">
    <source>
        <dbReference type="Pfam" id="PF15643"/>
    </source>
</evidence>
<organism evidence="2 3">
    <name type="scientific">Pannus brasiliensis CCIBt3594</name>
    <dbReference type="NCBI Taxonomy" id="1427578"/>
    <lineage>
        <taxon>Bacteria</taxon>
        <taxon>Bacillati</taxon>
        <taxon>Cyanobacteriota</taxon>
        <taxon>Cyanophyceae</taxon>
        <taxon>Oscillatoriophycideae</taxon>
        <taxon>Chroococcales</taxon>
        <taxon>Microcystaceae</taxon>
        <taxon>Pannus</taxon>
    </lineage>
</organism>
<keyword evidence="3" id="KW-1185">Reference proteome</keyword>